<accession>A0A397GIK4</accession>
<dbReference type="InterPro" id="IPR055129">
    <property type="entry name" value="YEATS_dom"/>
</dbReference>
<protein>
    <recommendedName>
        <fullName evidence="1">Protein AF-9 homolog</fullName>
    </recommendedName>
</protein>
<evidence type="ECO:0000256" key="2">
    <source>
        <dbReference type="ARBA" id="ARBA00023015"/>
    </source>
</evidence>
<name>A0A397GIK4_9GLOM</name>
<dbReference type="PANTHER" id="PTHR47573:SF1">
    <property type="entry name" value="PROTEIN AF-9 HOMOLOG"/>
    <property type="match status" value="1"/>
</dbReference>
<dbReference type="Proteomes" id="UP000266861">
    <property type="component" value="Unassembled WGS sequence"/>
</dbReference>
<reference evidence="8 9" key="1">
    <citation type="submission" date="2018-08" db="EMBL/GenBank/DDBJ databases">
        <title>Genome and evolution of the arbuscular mycorrhizal fungus Diversispora epigaea (formerly Glomus versiforme) and its bacterial endosymbionts.</title>
        <authorList>
            <person name="Sun X."/>
            <person name="Fei Z."/>
            <person name="Harrison M."/>
        </authorList>
    </citation>
    <scope>NUCLEOTIDE SEQUENCE [LARGE SCALE GENOMIC DNA]</scope>
    <source>
        <strain evidence="8 9">IT104</strain>
    </source>
</reference>
<evidence type="ECO:0000313" key="8">
    <source>
        <dbReference type="EMBL" id="RHZ47860.1"/>
    </source>
</evidence>
<dbReference type="AlphaFoldDB" id="A0A397GIK4"/>
<gene>
    <name evidence="8" type="ORF">Glove_566g17</name>
</gene>
<evidence type="ECO:0000256" key="1">
    <source>
        <dbReference type="ARBA" id="ARBA00022408"/>
    </source>
</evidence>
<evidence type="ECO:0000256" key="5">
    <source>
        <dbReference type="PROSITE-ProRule" id="PRU00376"/>
    </source>
</evidence>
<organism evidence="8 9">
    <name type="scientific">Diversispora epigaea</name>
    <dbReference type="NCBI Taxonomy" id="1348612"/>
    <lineage>
        <taxon>Eukaryota</taxon>
        <taxon>Fungi</taxon>
        <taxon>Fungi incertae sedis</taxon>
        <taxon>Mucoromycota</taxon>
        <taxon>Glomeromycotina</taxon>
        <taxon>Glomeromycetes</taxon>
        <taxon>Diversisporales</taxon>
        <taxon>Diversisporaceae</taxon>
        <taxon>Diversispora</taxon>
    </lineage>
</organism>
<dbReference type="PANTHER" id="PTHR47573">
    <property type="entry name" value="PROTEIN AF-9 HOMOLOG"/>
    <property type="match status" value="1"/>
</dbReference>
<dbReference type="GO" id="GO:0000785">
    <property type="term" value="C:chromatin"/>
    <property type="evidence" value="ECO:0007669"/>
    <property type="project" value="UniProtKB-ARBA"/>
</dbReference>
<comment type="subcellular location">
    <subcellularLocation>
        <location evidence="5">Nucleus</location>
    </subcellularLocation>
</comment>
<keyword evidence="4 5" id="KW-0539">Nucleus</keyword>
<comment type="caution">
    <text evidence="8">The sequence shown here is derived from an EMBL/GenBank/DDBJ whole genome shotgun (WGS) entry which is preliminary data.</text>
</comment>
<dbReference type="Pfam" id="PF03366">
    <property type="entry name" value="YEATS"/>
    <property type="match status" value="1"/>
</dbReference>
<sequence length="217" mass="25069">MSSKRTKGVAVVYPIVYGNVATLLPQKKVPDSDHTHRWTVSVKGLNGADISHFVKKVTFKLHETYSNPVRVVEQQPFEITETGWGEFELSIKLQFVEPSEKHVTLYHNLRLHPYEEDGSISTANKNKPVQSFQYEELVFTDPSEALHQILTQHQIPTLPLRTSPNMQYSLQAEQDELRKIDEAYKKVQEQIIIYKNKLDKINKELDDVKGNLEQIKK</sequence>
<keyword evidence="6" id="KW-0175">Coiled coil</keyword>
<proteinExistence type="predicted"/>
<dbReference type="GO" id="GO:0005634">
    <property type="term" value="C:nucleus"/>
    <property type="evidence" value="ECO:0007669"/>
    <property type="project" value="UniProtKB-SubCell"/>
</dbReference>
<evidence type="ECO:0000256" key="3">
    <source>
        <dbReference type="ARBA" id="ARBA00023163"/>
    </source>
</evidence>
<keyword evidence="2" id="KW-0805">Transcription regulation</keyword>
<dbReference type="EMBL" id="PQFF01000480">
    <property type="protein sequence ID" value="RHZ47860.1"/>
    <property type="molecule type" value="Genomic_DNA"/>
</dbReference>
<evidence type="ECO:0000313" key="9">
    <source>
        <dbReference type="Proteomes" id="UP000266861"/>
    </source>
</evidence>
<evidence type="ECO:0000256" key="4">
    <source>
        <dbReference type="ARBA" id="ARBA00023242"/>
    </source>
</evidence>
<dbReference type="CDD" id="cd16908">
    <property type="entry name" value="YEATS_Yaf9_like"/>
    <property type="match status" value="1"/>
</dbReference>
<dbReference type="Gene3D" id="2.60.40.1970">
    <property type="entry name" value="YEATS domain"/>
    <property type="match status" value="1"/>
</dbReference>
<dbReference type="InterPro" id="IPR038704">
    <property type="entry name" value="YEAST_sf"/>
</dbReference>
<dbReference type="GO" id="GO:0006355">
    <property type="term" value="P:regulation of DNA-templated transcription"/>
    <property type="evidence" value="ECO:0007669"/>
    <property type="project" value="InterPro"/>
</dbReference>
<keyword evidence="9" id="KW-1185">Reference proteome</keyword>
<dbReference type="OrthoDB" id="16041at2759"/>
<feature type="coiled-coil region" evidence="6">
    <location>
        <begin position="170"/>
        <end position="211"/>
    </location>
</feature>
<dbReference type="STRING" id="1348612.A0A397GIK4"/>
<dbReference type="PROSITE" id="PS51037">
    <property type="entry name" value="YEATS"/>
    <property type="match status" value="1"/>
</dbReference>
<evidence type="ECO:0000259" key="7">
    <source>
        <dbReference type="PROSITE" id="PS51037"/>
    </source>
</evidence>
<feature type="domain" description="YEATS" evidence="7">
    <location>
        <begin position="5"/>
        <end position="153"/>
    </location>
</feature>
<evidence type="ECO:0000256" key="6">
    <source>
        <dbReference type="SAM" id="Coils"/>
    </source>
</evidence>
<dbReference type="InterPro" id="IPR005033">
    <property type="entry name" value="YEATS"/>
</dbReference>
<keyword evidence="3" id="KW-0804">Transcription</keyword>